<name>A0A2W2A9S6_9BACT</name>
<dbReference type="SUPFAM" id="SSF53335">
    <property type="entry name" value="S-adenosyl-L-methionine-dependent methyltransferases"/>
    <property type="match status" value="1"/>
</dbReference>
<protein>
    <submittedName>
        <fullName evidence="2">Class I SAM-dependent methyltransferase</fullName>
    </submittedName>
</protein>
<accession>A0A2W2A9S6</accession>
<dbReference type="Gene3D" id="3.40.50.150">
    <property type="entry name" value="Vaccinia Virus protein VP39"/>
    <property type="match status" value="1"/>
</dbReference>
<comment type="caution">
    <text evidence="2">The sequence shown here is derived from an EMBL/GenBank/DDBJ whole genome shotgun (WGS) entry which is preliminary data.</text>
</comment>
<dbReference type="PANTHER" id="PTHR43591:SF110">
    <property type="entry name" value="RHODANESE DOMAIN-CONTAINING PROTEIN"/>
    <property type="match status" value="1"/>
</dbReference>
<dbReference type="Proteomes" id="UP000248745">
    <property type="component" value="Unassembled WGS sequence"/>
</dbReference>
<keyword evidence="2" id="KW-0808">Transferase</keyword>
<dbReference type="InterPro" id="IPR029063">
    <property type="entry name" value="SAM-dependent_MTases_sf"/>
</dbReference>
<dbReference type="GO" id="GO:0032259">
    <property type="term" value="P:methylation"/>
    <property type="evidence" value="ECO:0007669"/>
    <property type="project" value="UniProtKB-KW"/>
</dbReference>
<keyword evidence="2" id="KW-0489">Methyltransferase</keyword>
<evidence type="ECO:0000313" key="3">
    <source>
        <dbReference type="Proteomes" id="UP000248745"/>
    </source>
</evidence>
<proteinExistence type="predicted"/>
<keyword evidence="3" id="KW-1185">Reference proteome</keyword>
<organism evidence="2 3">
    <name type="scientific">Taibaiella soli</name>
    <dbReference type="NCBI Taxonomy" id="1649169"/>
    <lineage>
        <taxon>Bacteria</taxon>
        <taxon>Pseudomonadati</taxon>
        <taxon>Bacteroidota</taxon>
        <taxon>Chitinophagia</taxon>
        <taxon>Chitinophagales</taxon>
        <taxon>Chitinophagaceae</taxon>
        <taxon>Taibaiella</taxon>
    </lineage>
</organism>
<dbReference type="GO" id="GO:0008757">
    <property type="term" value="F:S-adenosylmethionine-dependent methyltransferase activity"/>
    <property type="evidence" value="ECO:0007669"/>
    <property type="project" value="InterPro"/>
</dbReference>
<dbReference type="InterPro" id="IPR013216">
    <property type="entry name" value="Methyltransf_11"/>
</dbReference>
<gene>
    <name evidence="2" type="ORF">DN068_15460</name>
</gene>
<dbReference type="CDD" id="cd02440">
    <property type="entry name" value="AdoMet_MTases"/>
    <property type="match status" value="1"/>
</dbReference>
<dbReference type="OrthoDB" id="649979at2"/>
<dbReference type="RefSeq" id="WP_110999844.1">
    <property type="nucleotide sequence ID" value="NZ_QKTW01000020.1"/>
</dbReference>
<dbReference type="EMBL" id="QKTW01000020">
    <property type="protein sequence ID" value="PZF72031.1"/>
    <property type="molecule type" value="Genomic_DNA"/>
</dbReference>
<dbReference type="PANTHER" id="PTHR43591">
    <property type="entry name" value="METHYLTRANSFERASE"/>
    <property type="match status" value="1"/>
</dbReference>
<feature type="domain" description="Methyltransferase type 11" evidence="1">
    <location>
        <begin position="76"/>
        <end position="169"/>
    </location>
</feature>
<dbReference type="AlphaFoldDB" id="A0A2W2A9S6"/>
<dbReference type="Pfam" id="PF08241">
    <property type="entry name" value="Methyltransf_11"/>
    <property type="match status" value="1"/>
</dbReference>
<sequence>MIDYSKQPITSIQTEFHPIFEFSMAESENIDKVTVQSFGEEWLKFNSFSKADINQIGLDYFDILPSDFFSPHKKVLDVGCGTGRWASYMADKVGFIECIDPSDAVFAASRFLNEYKNIRISRADVDNIPFNNDSFDLVYSLGVLHHIPDTSAAMVKCVEKVKKGGYFLVYLYYSLDNRAVGYKLLFKLSNLFRAVISKMPSGLKRIICDLIAFGVYYPLAKISRLVEKIGLKSISKKMPLSYYGDKSFWIMKNDALDRFGTPLEQRFSKKQIIEMMEKSGLKNIVVSNSEPYWHAIGQKA</sequence>
<evidence type="ECO:0000313" key="2">
    <source>
        <dbReference type="EMBL" id="PZF72031.1"/>
    </source>
</evidence>
<reference evidence="2 3" key="1">
    <citation type="submission" date="2018-06" db="EMBL/GenBank/DDBJ databases">
        <title>Mucibacter soli gen. nov., sp. nov., a new member of the family Chitinophagaceae producing mucin.</title>
        <authorList>
            <person name="Kim M.-K."/>
            <person name="Park S."/>
            <person name="Kim T.-S."/>
            <person name="Joung Y."/>
            <person name="Han J.-H."/>
            <person name="Kim S.B."/>
        </authorList>
    </citation>
    <scope>NUCLEOTIDE SEQUENCE [LARGE SCALE GENOMIC DNA]</scope>
    <source>
        <strain evidence="2 3">R1-15</strain>
    </source>
</reference>
<evidence type="ECO:0000259" key="1">
    <source>
        <dbReference type="Pfam" id="PF08241"/>
    </source>
</evidence>